<keyword evidence="8" id="KW-1185">Reference proteome</keyword>
<dbReference type="AlphaFoldDB" id="A0A6A6F646"/>
<dbReference type="PROSITE" id="PS51679">
    <property type="entry name" value="SAM_MT_C5"/>
    <property type="match status" value="1"/>
</dbReference>
<sequence length="788" mass="87988">MALEDSSSSTSRRATAPTTQPTSSTASRASSRTMSASPEIVTIDDSDDEMLMLPSRRNAQDTDARARRARTQSQPSSDASSQYSDVTRVRGPGIDEHDTIVIEDENDDEAERLEENASQEALATFQTSAVPDGHEQLEFAATRYDQIISRGVSVDLNDGAFMRIAVVVRDRTAPYTILVGGNLLRRHGHIDRRASKHGWMLHSWMPLRKNELCAVVRVTTNGEAPRLGESLTFRPLDQIGLVRDIIFTNCPWDGKASGHQKYIYRCEQHRRGLASGNDQNCLMCVDNREVNGLLTCRWKYVEEINLQRNKIVGWQIVQLERDECTAGHGLYPISKLATFRGLDQQQTKVLGPSGEDPNREANSAKRALEAESQGGRDRVGRNQKRTKRSSNNLIDLTLSDHDSELSARSESVENNVDRITVTNPETGEVEIFVFPIDENVQCSSGSRSKGKEKAAVPLSPTHHRRKRAYTFVDICAGAGGTARGAKMAGLMLKHLVDNMPDACQSLRLNFGNEVVLEIDMTDFIQGDGSYQADIMHVSFPCQGHSNLNRGLNPEKDAANIALPYGTFGELLKMCKPRILTMEQVNSILTKNEGQHLRSQIHTLVSMGYNVRWASHVLSDYGNPQGRHRLIVIASCPGQTLPKWPERTHGGPGLRPFVSIGDTLDQVRPPGYNREVMEHAVRRKPGERIPYSRTERLRGCITSSGGYRRDKPNNNYHPSGMRDFNHQEKSQLQGFPHYHCFYGNITSVGKQIGNAVPPVFAEKLFRSCIQSLEETDKLVEEYLMPIDID</sequence>
<keyword evidence="4 5" id="KW-0949">S-adenosyl-L-methionine</keyword>
<dbReference type="GO" id="GO:0003677">
    <property type="term" value="F:DNA binding"/>
    <property type="evidence" value="ECO:0007669"/>
    <property type="project" value="TreeGrafter"/>
</dbReference>
<keyword evidence="2 5" id="KW-0489">Methyltransferase</keyword>
<dbReference type="EC" id="2.1.1.37" evidence="1"/>
<accession>A0A6A6F646</accession>
<dbReference type="PRINTS" id="PR00105">
    <property type="entry name" value="C5METTRFRASE"/>
</dbReference>
<dbReference type="InterPro" id="IPR029063">
    <property type="entry name" value="SAM-dependent_MTases_sf"/>
</dbReference>
<protein>
    <recommendedName>
        <fullName evidence="1">DNA (cytosine-5-)-methyltransferase</fullName>
        <ecNumber evidence="1">2.1.1.37</ecNumber>
    </recommendedName>
</protein>
<gene>
    <name evidence="7" type="ORF">CERZMDRAFT_100451</name>
</gene>
<dbReference type="InterPro" id="IPR050390">
    <property type="entry name" value="C5-Methyltransferase"/>
</dbReference>
<dbReference type="GO" id="GO:0044027">
    <property type="term" value="P:negative regulation of gene expression via chromosomal CpG island methylation"/>
    <property type="evidence" value="ECO:0007669"/>
    <property type="project" value="TreeGrafter"/>
</dbReference>
<dbReference type="GO" id="GO:0005634">
    <property type="term" value="C:nucleus"/>
    <property type="evidence" value="ECO:0007669"/>
    <property type="project" value="TreeGrafter"/>
</dbReference>
<feature type="compositionally biased region" description="Basic and acidic residues" evidence="6">
    <location>
        <begin position="367"/>
        <end position="380"/>
    </location>
</feature>
<keyword evidence="3 5" id="KW-0808">Transferase</keyword>
<evidence type="ECO:0000256" key="6">
    <source>
        <dbReference type="SAM" id="MobiDB-lite"/>
    </source>
</evidence>
<dbReference type="GO" id="GO:0032259">
    <property type="term" value="P:methylation"/>
    <property type="evidence" value="ECO:0007669"/>
    <property type="project" value="UniProtKB-KW"/>
</dbReference>
<name>A0A6A6F646_9PEZI</name>
<dbReference type="EMBL" id="ML992687">
    <property type="protein sequence ID" value="KAF2209246.1"/>
    <property type="molecule type" value="Genomic_DNA"/>
</dbReference>
<evidence type="ECO:0000256" key="1">
    <source>
        <dbReference type="ARBA" id="ARBA00011975"/>
    </source>
</evidence>
<evidence type="ECO:0000256" key="4">
    <source>
        <dbReference type="ARBA" id="ARBA00022691"/>
    </source>
</evidence>
<dbReference type="InterPro" id="IPR001525">
    <property type="entry name" value="C5_MeTfrase"/>
</dbReference>
<reference evidence="7" key="1">
    <citation type="journal article" date="2020" name="Stud. Mycol.">
        <title>101 Dothideomycetes genomes: a test case for predicting lifestyles and emergence of pathogens.</title>
        <authorList>
            <person name="Haridas S."/>
            <person name="Albert R."/>
            <person name="Binder M."/>
            <person name="Bloem J."/>
            <person name="Labutti K."/>
            <person name="Salamov A."/>
            <person name="Andreopoulos B."/>
            <person name="Baker S."/>
            <person name="Barry K."/>
            <person name="Bills G."/>
            <person name="Bluhm B."/>
            <person name="Cannon C."/>
            <person name="Castanera R."/>
            <person name="Culley D."/>
            <person name="Daum C."/>
            <person name="Ezra D."/>
            <person name="Gonzalez J."/>
            <person name="Henrissat B."/>
            <person name="Kuo A."/>
            <person name="Liang C."/>
            <person name="Lipzen A."/>
            <person name="Lutzoni F."/>
            <person name="Magnuson J."/>
            <person name="Mondo S."/>
            <person name="Nolan M."/>
            <person name="Ohm R."/>
            <person name="Pangilinan J."/>
            <person name="Park H.-J."/>
            <person name="Ramirez L."/>
            <person name="Alfaro M."/>
            <person name="Sun H."/>
            <person name="Tritt A."/>
            <person name="Yoshinaga Y."/>
            <person name="Zwiers L.-H."/>
            <person name="Turgeon B."/>
            <person name="Goodwin S."/>
            <person name="Spatafora J."/>
            <person name="Crous P."/>
            <person name="Grigoriev I."/>
        </authorList>
    </citation>
    <scope>NUCLEOTIDE SEQUENCE</scope>
    <source>
        <strain evidence="7">SCOH1-5</strain>
    </source>
</reference>
<proteinExistence type="inferred from homology"/>
<comment type="similarity">
    <text evidence="5">Belongs to the class I-like SAM-binding methyltransferase superfamily. C5-methyltransferase family.</text>
</comment>
<evidence type="ECO:0000256" key="2">
    <source>
        <dbReference type="ARBA" id="ARBA00022603"/>
    </source>
</evidence>
<dbReference type="Proteomes" id="UP000799539">
    <property type="component" value="Unassembled WGS sequence"/>
</dbReference>
<evidence type="ECO:0000256" key="5">
    <source>
        <dbReference type="PROSITE-ProRule" id="PRU01016"/>
    </source>
</evidence>
<dbReference type="SUPFAM" id="SSF53335">
    <property type="entry name" value="S-adenosyl-L-methionine-dependent methyltransferases"/>
    <property type="match status" value="1"/>
</dbReference>
<evidence type="ECO:0000256" key="3">
    <source>
        <dbReference type="ARBA" id="ARBA00022679"/>
    </source>
</evidence>
<dbReference type="PANTHER" id="PTHR10629">
    <property type="entry name" value="CYTOSINE-SPECIFIC METHYLTRANSFERASE"/>
    <property type="match status" value="1"/>
</dbReference>
<dbReference type="Gene3D" id="3.90.120.10">
    <property type="entry name" value="DNA Methylase, subunit A, domain 2"/>
    <property type="match status" value="1"/>
</dbReference>
<feature type="compositionally biased region" description="Low complexity" evidence="6">
    <location>
        <begin position="1"/>
        <end position="38"/>
    </location>
</feature>
<dbReference type="Gene3D" id="3.40.50.150">
    <property type="entry name" value="Vaccinia Virus protein VP39"/>
    <property type="match status" value="1"/>
</dbReference>
<organism evidence="7 8">
    <name type="scientific">Cercospora zeae-maydis SCOH1-5</name>
    <dbReference type="NCBI Taxonomy" id="717836"/>
    <lineage>
        <taxon>Eukaryota</taxon>
        <taxon>Fungi</taxon>
        <taxon>Dikarya</taxon>
        <taxon>Ascomycota</taxon>
        <taxon>Pezizomycotina</taxon>
        <taxon>Dothideomycetes</taxon>
        <taxon>Dothideomycetidae</taxon>
        <taxon>Mycosphaerellales</taxon>
        <taxon>Mycosphaerellaceae</taxon>
        <taxon>Cercospora</taxon>
    </lineage>
</organism>
<evidence type="ECO:0000313" key="7">
    <source>
        <dbReference type="EMBL" id="KAF2209246.1"/>
    </source>
</evidence>
<dbReference type="OrthoDB" id="414133at2759"/>
<evidence type="ECO:0000313" key="8">
    <source>
        <dbReference type="Proteomes" id="UP000799539"/>
    </source>
</evidence>
<dbReference type="GO" id="GO:0003886">
    <property type="term" value="F:DNA (cytosine-5-)-methyltransferase activity"/>
    <property type="evidence" value="ECO:0007669"/>
    <property type="project" value="UniProtKB-EC"/>
</dbReference>
<dbReference type="Pfam" id="PF00145">
    <property type="entry name" value="DNA_methylase"/>
    <property type="match status" value="2"/>
</dbReference>
<feature type="active site" evidence="5">
    <location>
        <position position="541"/>
    </location>
</feature>
<dbReference type="PANTHER" id="PTHR10629:SF52">
    <property type="entry name" value="DNA (CYTOSINE-5)-METHYLTRANSFERASE 1"/>
    <property type="match status" value="1"/>
</dbReference>
<feature type="region of interest" description="Disordered" evidence="6">
    <location>
        <begin position="1"/>
        <end position="99"/>
    </location>
</feature>
<feature type="compositionally biased region" description="Low complexity" evidence="6">
    <location>
        <begin position="71"/>
        <end position="84"/>
    </location>
</feature>
<feature type="region of interest" description="Disordered" evidence="6">
    <location>
        <begin position="367"/>
        <end position="391"/>
    </location>
</feature>